<proteinExistence type="predicted"/>
<dbReference type="EMBL" id="JBHRVD010000001">
    <property type="protein sequence ID" value="MFC3322142.1"/>
    <property type="molecule type" value="Genomic_DNA"/>
</dbReference>
<evidence type="ECO:0000313" key="2">
    <source>
        <dbReference type="Proteomes" id="UP001595648"/>
    </source>
</evidence>
<gene>
    <name evidence="1" type="ORF">ACFOJ9_10160</name>
</gene>
<dbReference type="Proteomes" id="UP001595648">
    <property type="component" value="Unassembled WGS sequence"/>
</dbReference>
<sequence length="76" mass="8882">MRAGRDYFECLGGYGFDPAPRPGLIEDETMLAIWDDFADELEAEWKDPRSPFYMWPEQGEPHIYQVLRDNRSLAAK</sequence>
<accession>A0ABV7MM57</accession>
<evidence type="ECO:0000313" key="1">
    <source>
        <dbReference type="EMBL" id="MFC3322142.1"/>
    </source>
</evidence>
<keyword evidence="2" id="KW-1185">Reference proteome</keyword>
<organism evidence="1 2">
    <name type="scientific">Mesorhizobium cantuariense</name>
    <dbReference type="NCBI Taxonomy" id="1300275"/>
    <lineage>
        <taxon>Bacteria</taxon>
        <taxon>Pseudomonadati</taxon>
        <taxon>Pseudomonadota</taxon>
        <taxon>Alphaproteobacteria</taxon>
        <taxon>Hyphomicrobiales</taxon>
        <taxon>Phyllobacteriaceae</taxon>
        <taxon>Mesorhizobium</taxon>
    </lineage>
</organism>
<name>A0ABV7MM57_9HYPH</name>
<reference evidence="2" key="1">
    <citation type="journal article" date="2019" name="Int. J. Syst. Evol. Microbiol.">
        <title>The Global Catalogue of Microorganisms (GCM) 10K type strain sequencing project: providing services to taxonomists for standard genome sequencing and annotation.</title>
        <authorList>
            <consortium name="The Broad Institute Genomics Platform"/>
            <consortium name="The Broad Institute Genome Sequencing Center for Infectious Disease"/>
            <person name="Wu L."/>
            <person name="Ma J."/>
        </authorList>
    </citation>
    <scope>NUCLEOTIDE SEQUENCE [LARGE SCALE GENOMIC DNA]</scope>
    <source>
        <strain evidence="2">ICMP 19515</strain>
    </source>
</reference>
<dbReference type="RefSeq" id="WP_378978753.1">
    <property type="nucleotide sequence ID" value="NZ_JBHRVD010000001.1"/>
</dbReference>
<protein>
    <submittedName>
        <fullName evidence="1">Uncharacterized protein</fullName>
    </submittedName>
</protein>
<comment type="caution">
    <text evidence="1">The sequence shown here is derived from an EMBL/GenBank/DDBJ whole genome shotgun (WGS) entry which is preliminary data.</text>
</comment>